<evidence type="ECO:0000313" key="3">
    <source>
        <dbReference type="Proteomes" id="UP001143981"/>
    </source>
</evidence>
<gene>
    <name evidence="2" type="ORF">LPJ61_006917</name>
</gene>
<protein>
    <submittedName>
        <fullName evidence="2">Uncharacterized protein</fullName>
    </submittedName>
</protein>
<feature type="region of interest" description="Disordered" evidence="1">
    <location>
        <begin position="48"/>
        <end position="120"/>
    </location>
</feature>
<reference evidence="2" key="1">
    <citation type="submission" date="2022-07" db="EMBL/GenBank/DDBJ databases">
        <title>Phylogenomic reconstructions and comparative analyses of Kickxellomycotina fungi.</title>
        <authorList>
            <person name="Reynolds N.K."/>
            <person name="Stajich J.E."/>
            <person name="Barry K."/>
            <person name="Grigoriev I.V."/>
            <person name="Crous P."/>
            <person name="Smith M.E."/>
        </authorList>
    </citation>
    <scope>NUCLEOTIDE SEQUENCE</scope>
    <source>
        <strain evidence="2">BCRC 34381</strain>
    </source>
</reference>
<evidence type="ECO:0000256" key="1">
    <source>
        <dbReference type="SAM" id="MobiDB-lite"/>
    </source>
</evidence>
<accession>A0A9W7XT69</accession>
<comment type="caution">
    <text evidence="2">The sequence shown here is derived from an EMBL/GenBank/DDBJ whole genome shotgun (WGS) entry which is preliminary data.</text>
</comment>
<feature type="non-terminal residue" evidence="2">
    <location>
        <position position="1"/>
    </location>
</feature>
<feature type="compositionally biased region" description="Basic residues" evidence="1">
    <location>
        <begin position="16"/>
        <end position="25"/>
    </location>
</feature>
<dbReference type="AlphaFoldDB" id="A0A9W7XT69"/>
<keyword evidence="3" id="KW-1185">Reference proteome</keyword>
<dbReference type="EMBL" id="JANBOI010003987">
    <property type="protein sequence ID" value="KAJ1718043.1"/>
    <property type="molecule type" value="Genomic_DNA"/>
</dbReference>
<dbReference type="Proteomes" id="UP001143981">
    <property type="component" value="Unassembled WGS sequence"/>
</dbReference>
<proteinExistence type="predicted"/>
<sequence>AVRRGAGGPPPAVRSRAARAGRRRGAGGVCRERQEVCDQRQVQEAVAAADAQYQTMHHPHADQGVHGTRRRQGRPHGVEQPPGGRSAAAFPPPRAGVYRDHQARGRRRQRDPGRVRVFHV</sequence>
<feature type="non-terminal residue" evidence="2">
    <location>
        <position position="120"/>
    </location>
</feature>
<name>A0A9W7XT69_9FUNG</name>
<organism evidence="2 3">
    <name type="scientific">Coemansia biformis</name>
    <dbReference type="NCBI Taxonomy" id="1286918"/>
    <lineage>
        <taxon>Eukaryota</taxon>
        <taxon>Fungi</taxon>
        <taxon>Fungi incertae sedis</taxon>
        <taxon>Zoopagomycota</taxon>
        <taxon>Kickxellomycotina</taxon>
        <taxon>Kickxellomycetes</taxon>
        <taxon>Kickxellales</taxon>
        <taxon>Kickxellaceae</taxon>
        <taxon>Coemansia</taxon>
    </lineage>
</organism>
<evidence type="ECO:0000313" key="2">
    <source>
        <dbReference type="EMBL" id="KAJ1718043.1"/>
    </source>
</evidence>
<feature type="region of interest" description="Disordered" evidence="1">
    <location>
        <begin position="1"/>
        <end position="31"/>
    </location>
</feature>